<gene>
    <name evidence="1" type="ORF">KXQ929_LOCUS22699</name>
</gene>
<name>A0A819HCZ6_9BILA</name>
<dbReference type="EMBL" id="CAJOBB010001752">
    <property type="protein sequence ID" value="CAF3898847.1"/>
    <property type="molecule type" value="Genomic_DNA"/>
</dbReference>
<organism evidence="1 2">
    <name type="scientific">Adineta steineri</name>
    <dbReference type="NCBI Taxonomy" id="433720"/>
    <lineage>
        <taxon>Eukaryota</taxon>
        <taxon>Metazoa</taxon>
        <taxon>Spiralia</taxon>
        <taxon>Gnathifera</taxon>
        <taxon>Rotifera</taxon>
        <taxon>Eurotatoria</taxon>
        <taxon>Bdelloidea</taxon>
        <taxon>Adinetida</taxon>
        <taxon>Adinetidae</taxon>
        <taxon>Adineta</taxon>
    </lineage>
</organism>
<evidence type="ECO:0000313" key="1">
    <source>
        <dbReference type="EMBL" id="CAF3898847.1"/>
    </source>
</evidence>
<dbReference type="AlphaFoldDB" id="A0A819HCZ6"/>
<evidence type="ECO:0000313" key="2">
    <source>
        <dbReference type="Proteomes" id="UP000663868"/>
    </source>
</evidence>
<dbReference type="Proteomes" id="UP000663868">
    <property type="component" value="Unassembled WGS sequence"/>
</dbReference>
<comment type="caution">
    <text evidence="1">The sequence shown here is derived from an EMBL/GenBank/DDBJ whole genome shotgun (WGS) entry which is preliminary data.</text>
</comment>
<sequence>MFSQSQFNTLAAVNPYYLTKYVRVVRNVSLTIQAAPLVSETTFTMLQSVIYNIPFYNINDYNYGTLIMRDIQLIEIKTHALHIAQLVSQDPSHKLIHLVLMLLYINNQDAYDIIASSNYWDDIHYGDVTYTNYVSNPLPVVIEC</sequence>
<proteinExistence type="predicted"/>
<accession>A0A819HCZ6</accession>
<protein>
    <submittedName>
        <fullName evidence="1">Uncharacterized protein</fullName>
    </submittedName>
</protein>
<reference evidence="1" key="1">
    <citation type="submission" date="2021-02" db="EMBL/GenBank/DDBJ databases">
        <authorList>
            <person name="Nowell W R."/>
        </authorList>
    </citation>
    <scope>NUCLEOTIDE SEQUENCE</scope>
</reference>